<sequence length="258" mass="27421">MRAVVVPSTCTQLESTQTLRSGAGVRDNGGVTEQQEVVTYDGLPASAGGAHSLRTRHPRKAYESVQVFLDATAVTVGAPEISFQLGAGGPPDTVEYFEAFATAQLGGPQHRQRTHTQWRVLPEHVEATLDALSGAGSGAVTGYGHPLAALVWNAPVALIDPATGATREGIDADAFGRFAVDGYGRLLGASGVRATFGTTASSLSLWLAFPTGDRLHDAAAHVQRHLPFRLSNKHWRRWRATKDGQSYRPTKITSPLAS</sequence>
<organism evidence="1 2">
    <name type="scientific">Leucobacter luti</name>
    <dbReference type="NCBI Taxonomy" id="340320"/>
    <lineage>
        <taxon>Bacteria</taxon>
        <taxon>Bacillati</taxon>
        <taxon>Actinomycetota</taxon>
        <taxon>Actinomycetes</taxon>
        <taxon>Micrococcales</taxon>
        <taxon>Microbacteriaceae</taxon>
        <taxon>Leucobacter</taxon>
    </lineage>
</organism>
<accession>A0A4V3CXV5</accession>
<name>A0A4V3CXV5_9MICO</name>
<protein>
    <submittedName>
        <fullName evidence="1">Uncharacterized protein</fullName>
    </submittedName>
</protein>
<reference evidence="1 2" key="1">
    <citation type="submission" date="2019-03" db="EMBL/GenBank/DDBJ databases">
        <title>Genomic analyses of the natural microbiome of Caenorhabditis elegans.</title>
        <authorList>
            <person name="Samuel B."/>
        </authorList>
    </citation>
    <scope>NUCLEOTIDE SEQUENCE [LARGE SCALE GENOMIC DNA]</scope>
    <source>
        <strain evidence="1 2">JUb18</strain>
    </source>
</reference>
<dbReference type="EMBL" id="SNYA01000005">
    <property type="protein sequence ID" value="TDP91708.1"/>
    <property type="molecule type" value="Genomic_DNA"/>
</dbReference>
<evidence type="ECO:0000313" key="2">
    <source>
        <dbReference type="Proteomes" id="UP000295601"/>
    </source>
</evidence>
<dbReference type="AlphaFoldDB" id="A0A4V3CXV5"/>
<gene>
    <name evidence="1" type="ORF">EDF62_2327</name>
</gene>
<proteinExistence type="predicted"/>
<keyword evidence="2" id="KW-1185">Reference proteome</keyword>
<evidence type="ECO:0000313" key="1">
    <source>
        <dbReference type="EMBL" id="TDP91708.1"/>
    </source>
</evidence>
<dbReference type="Proteomes" id="UP000295601">
    <property type="component" value="Unassembled WGS sequence"/>
</dbReference>
<comment type="caution">
    <text evidence="1">The sequence shown here is derived from an EMBL/GenBank/DDBJ whole genome shotgun (WGS) entry which is preliminary data.</text>
</comment>